<keyword evidence="1" id="KW-0472">Membrane</keyword>
<dbReference type="RefSeq" id="WP_181505193.1">
    <property type="nucleotide sequence ID" value="NZ_JACDUO010000002.1"/>
</dbReference>
<evidence type="ECO:0000256" key="1">
    <source>
        <dbReference type="SAM" id="Phobius"/>
    </source>
</evidence>
<feature type="transmembrane region" description="Helical" evidence="1">
    <location>
        <begin position="6"/>
        <end position="22"/>
    </location>
</feature>
<evidence type="ECO:0000313" key="2">
    <source>
        <dbReference type="EMBL" id="MBA2864435.1"/>
    </source>
</evidence>
<dbReference type="AlphaFoldDB" id="A0A7J9PMJ6"/>
<gene>
    <name evidence="2" type="ORF">HNP94_001457</name>
</gene>
<comment type="caution">
    <text evidence="2">The sequence shown here is derived from an EMBL/GenBank/DDBJ whole genome shotgun (WGS) entry which is preliminary data.</text>
</comment>
<accession>A0A7J9PMJ6</accession>
<protein>
    <submittedName>
        <fullName evidence="2">Uncharacterized protein</fullName>
    </submittedName>
</protein>
<keyword evidence="1" id="KW-1133">Transmembrane helix</keyword>
<sequence>MPDVVYTPLMTLGLLALSIYALEKTYREDSLIMGLLSTALGMIVITTSHTTFDVAVFYDFATSSQEIIYTQLQMEQLGWLGVGISLLGAAGTIQALLNVSIIDFFKSLKSRR</sequence>
<organism evidence="2 3">
    <name type="scientific">Methanococcus maripaludis</name>
    <name type="common">Methanococcus deltae</name>
    <dbReference type="NCBI Taxonomy" id="39152"/>
    <lineage>
        <taxon>Archaea</taxon>
        <taxon>Methanobacteriati</taxon>
        <taxon>Methanobacteriota</taxon>
        <taxon>Methanomada group</taxon>
        <taxon>Methanococci</taxon>
        <taxon>Methanococcales</taxon>
        <taxon>Methanococcaceae</taxon>
        <taxon>Methanococcus</taxon>
    </lineage>
</organism>
<dbReference type="EMBL" id="JACDUO010000002">
    <property type="protein sequence ID" value="MBA2864435.1"/>
    <property type="molecule type" value="Genomic_DNA"/>
</dbReference>
<evidence type="ECO:0000313" key="3">
    <source>
        <dbReference type="Proteomes" id="UP000567099"/>
    </source>
</evidence>
<reference evidence="2 3" key="1">
    <citation type="submission" date="2020-07" db="EMBL/GenBank/DDBJ databases">
        <title>Genomic Encyclopedia of Type Strains, Phase IV (KMG-V): Genome sequencing to study the core and pangenomes of soil and plant-associated prokaryotes.</title>
        <authorList>
            <person name="Whitman W."/>
        </authorList>
    </citation>
    <scope>NUCLEOTIDE SEQUENCE [LARGE SCALE GENOMIC DNA]</scope>
    <source>
        <strain evidence="2 3">C13</strain>
    </source>
</reference>
<feature type="transmembrane region" description="Helical" evidence="1">
    <location>
        <begin position="78"/>
        <end position="105"/>
    </location>
</feature>
<feature type="transmembrane region" description="Helical" evidence="1">
    <location>
        <begin position="34"/>
        <end position="58"/>
    </location>
</feature>
<keyword evidence="1" id="KW-0812">Transmembrane</keyword>
<name>A0A7J9PMJ6_METMI</name>
<proteinExistence type="predicted"/>
<dbReference type="Proteomes" id="UP000567099">
    <property type="component" value="Unassembled WGS sequence"/>
</dbReference>